<sequence>MCCKPGFGADAASFHEVLDVIAGRASRAIIGDKAGKFGARQVFAEPAVLDPFRQAALDKVAALMLFRDASGALARIVRTLPAVVPAKTR</sequence>
<dbReference type="AlphaFoldDB" id="A0A532V762"/>
<name>A0A532V762_UNCT6</name>
<evidence type="ECO:0000313" key="2">
    <source>
        <dbReference type="Proteomes" id="UP000317778"/>
    </source>
</evidence>
<organism evidence="1 2">
    <name type="scientific">candidate division TA06 bacterium B3_TA06</name>
    <dbReference type="NCBI Taxonomy" id="2012487"/>
    <lineage>
        <taxon>Bacteria</taxon>
        <taxon>Bacteria division TA06</taxon>
    </lineage>
</organism>
<dbReference type="Proteomes" id="UP000317778">
    <property type="component" value="Unassembled WGS sequence"/>
</dbReference>
<proteinExistence type="predicted"/>
<protein>
    <submittedName>
        <fullName evidence="1">Uncharacterized protein</fullName>
    </submittedName>
</protein>
<evidence type="ECO:0000313" key="1">
    <source>
        <dbReference type="EMBL" id="TKJ42982.1"/>
    </source>
</evidence>
<gene>
    <name evidence="1" type="ORF">CEE36_05720</name>
</gene>
<comment type="caution">
    <text evidence="1">The sequence shown here is derived from an EMBL/GenBank/DDBJ whole genome shotgun (WGS) entry which is preliminary data.</text>
</comment>
<dbReference type="EMBL" id="NJBO01000007">
    <property type="protein sequence ID" value="TKJ42982.1"/>
    <property type="molecule type" value="Genomic_DNA"/>
</dbReference>
<reference evidence="1 2" key="1">
    <citation type="submission" date="2017-06" db="EMBL/GenBank/DDBJ databases">
        <title>Novel microbial phyla capable of carbon fixation and sulfur reduction in deep-sea sediments.</title>
        <authorList>
            <person name="Huang J."/>
            <person name="Baker B."/>
            <person name="Wang Y."/>
        </authorList>
    </citation>
    <scope>NUCLEOTIDE SEQUENCE [LARGE SCALE GENOMIC DNA]</scope>
    <source>
        <strain evidence="1">B3_TA06</strain>
    </source>
</reference>
<accession>A0A532V762</accession>